<gene>
    <name evidence="12" type="ORF">SAMN02910417_02448</name>
</gene>
<dbReference type="Pfam" id="PF13510">
    <property type="entry name" value="Fer2_4"/>
    <property type="match status" value="1"/>
</dbReference>
<feature type="domain" description="2Fe-2S ferredoxin-type" evidence="9">
    <location>
        <begin position="1"/>
        <end position="77"/>
    </location>
</feature>
<dbReference type="PROSITE" id="PS51839">
    <property type="entry name" value="4FE4S_HC3"/>
    <property type="match status" value="1"/>
</dbReference>
<evidence type="ECO:0000313" key="12">
    <source>
        <dbReference type="EMBL" id="SDB32933.1"/>
    </source>
</evidence>
<evidence type="ECO:0000259" key="9">
    <source>
        <dbReference type="PROSITE" id="PS51085"/>
    </source>
</evidence>
<dbReference type="Pfam" id="PF02906">
    <property type="entry name" value="Fe_hyd_lg_C"/>
    <property type="match status" value="1"/>
</dbReference>
<dbReference type="FunFam" id="3.30.70.20:FF:000035">
    <property type="entry name" value="Iron hydrogenase 1"/>
    <property type="match status" value="1"/>
</dbReference>
<feature type="domain" description="4Fe-4S ferredoxin-type" evidence="10">
    <location>
        <begin position="177"/>
        <end position="206"/>
    </location>
</feature>
<dbReference type="SMART" id="SM00929">
    <property type="entry name" value="NADH-G_4Fe-4S_3"/>
    <property type="match status" value="1"/>
</dbReference>
<feature type="domain" description="4Fe-4S ferredoxin-type" evidence="10">
    <location>
        <begin position="136"/>
        <end position="165"/>
    </location>
</feature>
<keyword evidence="4" id="KW-0004">4Fe-4S</keyword>
<keyword evidence="5" id="KW-0479">Metal-binding</keyword>
<evidence type="ECO:0000256" key="8">
    <source>
        <dbReference type="ARBA" id="ARBA00023014"/>
    </source>
</evidence>
<accession>A0A1G6CJ36</accession>
<dbReference type="InterPro" id="IPR001041">
    <property type="entry name" value="2Fe-2S_ferredoxin-type"/>
</dbReference>
<protein>
    <recommendedName>
        <fullName evidence="3">Ferredoxin</fullName>
    </recommendedName>
</protein>
<dbReference type="GO" id="GO:0051539">
    <property type="term" value="F:4 iron, 4 sulfur cluster binding"/>
    <property type="evidence" value="ECO:0007669"/>
    <property type="project" value="UniProtKB-KW"/>
</dbReference>
<dbReference type="Pfam" id="PF10588">
    <property type="entry name" value="NADH-G_4Fe-4S_3"/>
    <property type="match status" value="1"/>
</dbReference>
<evidence type="ECO:0000256" key="7">
    <source>
        <dbReference type="ARBA" id="ARBA00023004"/>
    </source>
</evidence>
<evidence type="ECO:0000256" key="1">
    <source>
        <dbReference type="ARBA" id="ARBA00001966"/>
    </source>
</evidence>
<dbReference type="Gene3D" id="3.30.70.20">
    <property type="match status" value="1"/>
</dbReference>
<dbReference type="GO" id="GO:0042773">
    <property type="term" value="P:ATP synthesis coupled electron transport"/>
    <property type="evidence" value="ECO:0007669"/>
    <property type="project" value="InterPro"/>
</dbReference>
<dbReference type="SUPFAM" id="SSF54862">
    <property type="entry name" value="4Fe-4S ferredoxins"/>
    <property type="match status" value="1"/>
</dbReference>
<dbReference type="AlphaFoldDB" id="A0A1G6CJ36"/>
<dbReference type="Pfam" id="PF12838">
    <property type="entry name" value="Fer4_7"/>
    <property type="match status" value="1"/>
</dbReference>
<dbReference type="InterPro" id="IPR009016">
    <property type="entry name" value="Fe_hydrogenase"/>
</dbReference>
<organism evidence="12 13">
    <name type="scientific">Eubacterium oxidoreducens</name>
    <dbReference type="NCBI Taxonomy" id="1732"/>
    <lineage>
        <taxon>Bacteria</taxon>
        <taxon>Bacillati</taxon>
        <taxon>Bacillota</taxon>
        <taxon>Clostridia</taxon>
        <taxon>Eubacteriales</taxon>
        <taxon>Eubacteriaceae</taxon>
        <taxon>Eubacterium</taxon>
    </lineage>
</organism>
<dbReference type="PANTHER" id="PTHR24960:SF84">
    <property type="entry name" value="HYDROGENASE SUBUNIT"/>
    <property type="match status" value="1"/>
</dbReference>
<dbReference type="PROSITE" id="PS00198">
    <property type="entry name" value="4FE4S_FER_1"/>
    <property type="match status" value="2"/>
</dbReference>
<dbReference type="InterPro" id="IPR004108">
    <property type="entry name" value="Fe_hydrogenase_lsu_C"/>
</dbReference>
<dbReference type="SUPFAM" id="SSF54292">
    <property type="entry name" value="2Fe-2S ferredoxin-like"/>
    <property type="match status" value="1"/>
</dbReference>
<evidence type="ECO:0000256" key="3">
    <source>
        <dbReference type="ARBA" id="ARBA00013529"/>
    </source>
</evidence>
<dbReference type="Proteomes" id="UP000199228">
    <property type="component" value="Unassembled WGS sequence"/>
</dbReference>
<dbReference type="InterPro" id="IPR017900">
    <property type="entry name" value="4Fe4S_Fe_S_CS"/>
</dbReference>
<evidence type="ECO:0000313" key="13">
    <source>
        <dbReference type="Proteomes" id="UP000199228"/>
    </source>
</evidence>
<sequence>MNIAINGQKIKISEEKTILEVARENGIGIPTLCYMKERNNIAECRMCVVEIMSRPGLYPACSTYPSDGMEILTNSTKVISARRKALELMFADHVTDCTNCSKMGLCKLREYASIYGVDDRYYGVGKREKLKDNSTSFLVRDNTKCILCRRCVAICEKEIRVTAIGVNQRSTATNVGFGIELAKTECISCGRCIKVCPTGALNVADDTKRVWKAIYDKKIKTVALLSDETISNFGEFVEDTNHDVANKIVTLLKNIGIDKVYRLSDFDSYYKQQKKIAFEEKRKDEMILDGMCEGFKYYLETYHKELKRFLLEIPDKKTMLAELLKRDCDIFVINIDNCVAKKRRTNESIDYPIDVSITTRELYEIYVRSCVSTYTAASVWECLSEKEPDRLPDELTKCAHIEVEEERDVTIIDGLDRFEQIVINHGLLKYMRVRVCPEGCKSGGGGYFMKE</sequence>
<evidence type="ECO:0000256" key="6">
    <source>
        <dbReference type="ARBA" id="ARBA00022737"/>
    </source>
</evidence>
<dbReference type="InterPro" id="IPR000283">
    <property type="entry name" value="NADH_UbQ_OxRdtase_75kDa_su_CS"/>
</dbReference>
<dbReference type="InterPro" id="IPR019574">
    <property type="entry name" value="NADH_UbQ_OxRdtase_Gsu_4Fe4S-bd"/>
</dbReference>
<keyword evidence="7" id="KW-0408">Iron</keyword>
<comment type="cofactor">
    <cofactor evidence="1">
        <name>[4Fe-4S] cluster</name>
        <dbReference type="ChEBI" id="CHEBI:49883"/>
    </cofactor>
</comment>
<evidence type="ECO:0000256" key="4">
    <source>
        <dbReference type="ARBA" id="ARBA00022485"/>
    </source>
</evidence>
<dbReference type="InterPro" id="IPR017896">
    <property type="entry name" value="4Fe4S_Fe-S-bd"/>
</dbReference>
<feature type="domain" description="4Fe-4S His(Cys)3-ligated-type" evidence="11">
    <location>
        <begin position="77"/>
        <end position="116"/>
    </location>
</feature>
<dbReference type="Gene3D" id="3.40.50.1780">
    <property type="match status" value="1"/>
</dbReference>
<dbReference type="GO" id="GO:0046872">
    <property type="term" value="F:metal ion binding"/>
    <property type="evidence" value="ECO:0007669"/>
    <property type="project" value="UniProtKB-KW"/>
</dbReference>
<dbReference type="OrthoDB" id="9805142at2"/>
<evidence type="ECO:0000259" key="11">
    <source>
        <dbReference type="PROSITE" id="PS51839"/>
    </source>
</evidence>
<keyword evidence="6" id="KW-0677">Repeat</keyword>
<evidence type="ECO:0000256" key="5">
    <source>
        <dbReference type="ARBA" id="ARBA00022723"/>
    </source>
</evidence>
<dbReference type="SUPFAM" id="SSF53920">
    <property type="entry name" value="Fe-only hydrogenase"/>
    <property type="match status" value="1"/>
</dbReference>
<name>A0A1G6CJ36_EUBOX</name>
<keyword evidence="8" id="KW-0411">Iron-sulfur</keyword>
<keyword evidence="13" id="KW-1185">Reference proteome</keyword>
<reference evidence="12 13" key="1">
    <citation type="submission" date="2016-10" db="EMBL/GenBank/DDBJ databases">
        <authorList>
            <person name="de Groot N.N."/>
        </authorList>
    </citation>
    <scope>NUCLEOTIDE SEQUENCE [LARGE SCALE GENOMIC DNA]</scope>
    <source>
        <strain evidence="12 13">DSM 3217</strain>
    </source>
</reference>
<dbReference type="PROSITE" id="PS51379">
    <property type="entry name" value="4FE4S_FER_2"/>
    <property type="match status" value="2"/>
</dbReference>
<dbReference type="CDD" id="cd00207">
    <property type="entry name" value="fer2"/>
    <property type="match status" value="1"/>
</dbReference>
<dbReference type="PROSITE" id="PS00641">
    <property type="entry name" value="COMPLEX1_75K_1"/>
    <property type="match status" value="1"/>
</dbReference>
<dbReference type="GO" id="GO:0008137">
    <property type="term" value="F:NADH dehydrogenase (ubiquinone) activity"/>
    <property type="evidence" value="ECO:0007669"/>
    <property type="project" value="InterPro"/>
</dbReference>
<evidence type="ECO:0000256" key="2">
    <source>
        <dbReference type="ARBA" id="ARBA00003532"/>
    </source>
</evidence>
<dbReference type="STRING" id="1732.SAMN02910417_02448"/>
<dbReference type="Gene3D" id="3.10.20.740">
    <property type="match status" value="1"/>
</dbReference>
<comment type="function">
    <text evidence="2">Ferredoxins are iron-sulfur proteins that transfer electrons in a wide variety of metabolic reactions.</text>
</comment>
<dbReference type="GO" id="GO:0016020">
    <property type="term" value="C:membrane"/>
    <property type="evidence" value="ECO:0007669"/>
    <property type="project" value="InterPro"/>
</dbReference>
<dbReference type="InterPro" id="IPR036010">
    <property type="entry name" value="2Fe-2S_ferredoxin-like_sf"/>
</dbReference>
<evidence type="ECO:0000259" key="10">
    <source>
        <dbReference type="PROSITE" id="PS51379"/>
    </source>
</evidence>
<dbReference type="InterPro" id="IPR050157">
    <property type="entry name" value="PSI_iron-sulfur_center"/>
</dbReference>
<dbReference type="RefSeq" id="WP_090174643.1">
    <property type="nucleotide sequence ID" value="NZ_FMXR01000020.1"/>
</dbReference>
<dbReference type="PANTHER" id="PTHR24960">
    <property type="entry name" value="PHOTOSYSTEM I IRON-SULFUR CENTER-RELATED"/>
    <property type="match status" value="1"/>
</dbReference>
<dbReference type="EMBL" id="FMXR01000020">
    <property type="protein sequence ID" value="SDB32933.1"/>
    <property type="molecule type" value="Genomic_DNA"/>
</dbReference>
<proteinExistence type="predicted"/>
<dbReference type="GO" id="GO:0016491">
    <property type="term" value="F:oxidoreductase activity"/>
    <property type="evidence" value="ECO:0007669"/>
    <property type="project" value="InterPro"/>
</dbReference>
<dbReference type="PROSITE" id="PS51085">
    <property type="entry name" value="2FE2S_FER_2"/>
    <property type="match status" value="1"/>
</dbReference>